<evidence type="ECO:0000256" key="2">
    <source>
        <dbReference type="SAM" id="MobiDB-lite"/>
    </source>
</evidence>
<dbReference type="EMBL" id="QKOD01000002">
    <property type="protein sequence ID" value="RNJ45817.1"/>
    <property type="molecule type" value="Genomic_DNA"/>
</dbReference>
<dbReference type="AlphaFoldDB" id="A0A3M9XCQ9"/>
<dbReference type="InterPro" id="IPR027417">
    <property type="entry name" value="P-loop_NTPase"/>
</dbReference>
<dbReference type="GO" id="GO:0016887">
    <property type="term" value="F:ATP hydrolysis activity"/>
    <property type="evidence" value="ECO:0007669"/>
    <property type="project" value="InterPro"/>
</dbReference>
<dbReference type="PANTHER" id="PTHR32114">
    <property type="entry name" value="ABC TRANSPORTER ABCH.3"/>
    <property type="match status" value="1"/>
</dbReference>
<feature type="coiled-coil region" evidence="1">
    <location>
        <begin position="213"/>
        <end position="240"/>
    </location>
</feature>
<proteinExistence type="predicted"/>
<feature type="coiled-coil region" evidence="1">
    <location>
        <begin position="347"/>
        <end position="401"/>
    </location>
</feature>
<dbReference type="GO" id="GO:0006302">
    <property type="term" value="P:double-strand break repair"/>
    <property type="evidence" value="ECO:0007669"/>
    <property type="project" value="InterPro"/>
</dbReference>
<organism evidence="4 5">
    <name type="scientific">Mesorhizobium japonicum</name>
    <dbReference type="NCBI Taxonomy" id="2066070"/>
    <lineage>
        <taxon>Bacteria</taxon>
        <taxon>Pseudomonadati</taxon>
        <taxon>Pseudomonadota</taxon>
        <taxon>Alphaproteobacteria</taxon>
        <taxon>Hyphomicrobiales</taxon>
        <taxon>Phyllobacteriaceae</taxon>
        <taxon>Mesorhizobium</taxon>
    </lineage>
</organism>
<evidence type="ECO:0000259" key="3">
    <source>
        <dbReference type="Pfam" id="PF13476"/>
    </source>
</evidence>
<dbReference type="SUPFAM" id="SSF52540">
    <property type="entry name" value="P-loop containing nucleoside triphosphate hydrolases"/>
    <property type="match status" value="1"/>
</dbReference>
<dbReference type="Gene3D" id="3.40.50.300">
    <property type="entry name" value="P-loop containing nucleotide triphosphate hydrolases"/>
    <property type="match status" value="2"/>
</dbReference>
<comment type="caution">
    <text evidence="4">The sequence shown here is derived from an EMBL/GenBank/DDBJ whole genome shotgun (WGS) entry which is preliminary data.</text>
</comment>
<dbReference type="PANTHER" id="PTHR32114:SF2">
    <property type="entry name" value="ABC TRANSPORTER ABCH.3"/>
    <property type="match status" value="1"/>
</dbReference>
<name>A0A3M9XCQ9_9HYPH</name>
<accession>A0A3M9XCQ9</accession>
<evidence type="ECO:0000313" key="4">
    <source>
        <dbReference type="EMBL" id="RNJ45817.1"/>
    </source>
</evidence>
<keyword evidence="1" id="KW-0175">Coiled coil</keyword>
<evidence type="ECO:0000256" key="1">
    <source>
        <dbReference type="SAM" id="Coils"/>
    </source>
</evidence>
<sequence>MDRYRQPARPRRRYDGRTPRSGARRSTMTPLYLTRIELVEFRTFAKLDIGLAAEPGILIVHGSNGLGKSSLFDALEWSLTGDIDHFRPTEGYKKFGSYLCRYGKRLGPTSSALTFSDGNRVERQLASVKSTVSTLKSTVENITEFLRKPDWDQPISALNRYLLLTHFLGQSTLSRLTHRKGVDRFDILKEASQSADLQKFGNALHGPGTTLPARAFVNRAAELKEDADELRSLIDQEAETWVGAEVSGAMDDTAAAIVVGDIAATTKSAWPFVARAPLPADWATMSDAGALQIAIDQCEEQARARDFAINEARRLLAQVQQHQTTLAGVGGAADAADRELSAATLAVSDARAELAQKQSDLDEALASLTAARESHGQYMNLRQALQAMESAQETREATARTLDDAGSALAKADTELARRQRLVQIENRIRGEIESLDKTLTSITEARDGGRQWLTRADVIGALMEELTIVETGNPTLGDDLATAERLLKEAQASEADSKRLLELVQSSVEALSVAVSSVAAHLPDDMNQCPVCATGFDDAAELHARANAAAERLAPVVAVQQSVHVRAQAALATALSSHTLLVATRSRLVSLNGQLASERGANSRLLERLGWDPASTRQMIDARLADLDSELQRTETQRGRRARWLGRFAGRQTSPFSEATRLRDDAGRARAVAARQLEDATNDEQLAAAGFRARATQLFPDEPDISHQQIDAAIDDASAKHDQAQAVFEAASRALTEQELRIGSLQQAEAGLRVAIARATAARSAAETALAELPAQWRALGWADEDIVPANIEAAAAGLNRATQFLASAKASLERLRLGREAWARQSAHRGAFERLFAQVDLAPNSTREQIRTAVSQKLEAIEAELGATITSKEIASSASVEIAEAVDQFNADYIKPLDELTKRINRAILCDDRIAINLRVGKRQIKQSAALEGQLPNSLNVDPGLIHSEGQMAALAVSMLCGASLTYPWSRWRALVFDDPLQHNDAIHASAFADLIANLVEAKDYQVLLSTHDLGQAEFLRRKFDARGLPCASLNLLGLGKAGVEWEFLSSPGIGTEAAVA</sequence>
<feature type="compositionally biased region" description="Basic residues" evidence="2">
    <location>
        <begin position="1"/>
        <end position="12"/>
    </location>
</feature>
<protein>
    <recommendedName>
        <fullName evidence="3">Rad50/SbcC-type AAA domain-containing protein</fullName>
    </recommendedName>
</protein>
<feature type="region of interest" description="Disordered" evidence="2">
    <location>
        <begin position="1"/>
        <end position="26"/>
    </location>
</feature>
<dbReference type="Pfam" id="PF13476">
    <property type="entry name" value="AAA_23"/>
    <property type="match status" value="1"/>
</dbReference>
<reference evidence="4 5" key="1">
    <citation type="journal article" date="2018" name="Mol. Plant Microbe Interact.">
        <title>Taxonomically Different Co-Microsymbionts of a Relict Legume, Oxytropis popoviana, Have Complementary Sets of Symbiotic Genes and Together Increase the Efficiency of Plant Nodulation.</title>
        <authorList>
            <person name="Safronova V."/>
            <person name="Belimov A."/>
            <person name="Sazanova A."/>
            <person name="Chirak E."/>
            <person name="Verkhozina A."/>
            <person name="Kuznetsova I."/>
            <person name="Andronov E."/>
            <person name="Puhalsky J."/>
            <person name="Tikhonovich I."/>
        </authorList>
    </citation>
    <scope>NUCLEOTIDE SEQUENCE [LARGE SCALE GENOMIC DNA]</scope>
    <source>
        <strain evidence="4 5">Opo-235</strain>
    </source>
</reference>
<gene>
    <name evidence="4" type="ORF">DNR46_10145</name>
</gene>
<dbReference type="Proteomes" id="UP000275436">
    <property type="component" value="Unassembled WGS sequence"/>
</dbReference>
<feature type="domain" description="Rad50/SbcC-type AAA" evidence="3">
    <location>
        <begin position="35"/>
        <end position="192"/>
    </location>
</feature>
<evidence type="ECO:0000313" key="5">
    <source>
        <dbReference type="Proteomes" id="UP000275436"/>
    </source>
</evidence>
<dbReference type="InterPro" id="IPR038729">
    <property type="entry name" value="Rad50/SbcC_AAA"/>
</dbReference>